<dbReference type="InterPro" id="IPR009057">
    <property type="entry name" value="Homeodomain-like_sf"/>
</dbReference>
<gene>
    <name evidence="6" type="ORF">Q4481_00265</name>
</gene>
<evidence type="ECO:0000256" key="3">
    <source>
        <dbReference type="ARBA" id="ARBA00023163"/>
    </source>
</evidence>
<dbReference type="Proteomes" id="UP001174932">
    <property type="component" value="Unassembled WGS sequence"/>
</dbReference>
<comment type="caution">
    <text evidence="6">The sequence shown here is derived from an EMBL/GenBank/DDBJ whole genome shotgun (WGS) entry which is preliminary data.</text>
</comment>
<sequence>MAELETREKIVAAANRLFYREGIRAVSVDAVAAEAGITKRSLYYHFRSKDDLVAAYLAYRDQPSLGAFRQWFEKSHGNIEDRIASLFESLAVKATSPKWKGCGFLRTSVELASMPGHPAIVTGIAHKKRLEAWLESVLADAGISEPAPLARQIRLLIDGSFAVVMLHRDPAYMRDAADAARSLVATAARNASA</sequence>
<evidence type="ECO:0000313" key="7">
    <source>
        <dbReference type="Proteomes" id="UP001174932"/>
    </source>
</evidence>
<dbReference type="SUPFAM" id="SSF48498">
    <property type="entry name" value="Tetracyclin repressor-like, C-terminal domain"/>
    <property type="match status" value="1"/>
</dbReference>
<name>A0ABT8YF71_9HYPH</name>
<organism evidence="6 7">
    <name type="scientific">Rhizobium alvei</name>
    <dbReference type="NCBI Taxonomy" id="1132659"/>
    <lineage>
        <taxon>Bacteria</taxon>
        <taxon>Pseudomonadati</taxon>
        <taxon>Pseudomonadota</taxon>
        <taxon>Alphaproteobacteria</taxon>
        <taxon>Hyphomicrobiales</taxon>
        <taxon>Rhizobiaceae</taxon>
        <taxon>Rhizobium/Agrobacterium group</taxon>
        <taxon>Rhizobium</taxon>
    </lineage>
</organism>
<dbReference type="PROSITE" id="PS50977">
    <property type="entry name" value="HTH_TETR_2"/>
    <property type="match status" value="1"/>
</dbReference>
<dbReference type="PANTHER" id="PTHR47506">
    <property type="entry name" value="TRANSCRIPTIONAL REGULATORY PROTEIN"/>
    <property type="match status" value="1"/>
</dbReference>
<keyword evidence="7" id="KW-1185">Reference proteome</keyword>
<dbReference type="SUPFAM" id="SSF46689">
    <property type="entry name" value="Homeodomain-like"/>
    <property type="match status" value="1"/>
</dbReference>
<dbReference type="InterPro" id="IPR023772">
    <property type="entry name" value="DNA-bd_HTH_TetR-type_CS"/>
</dbReference>
<evidence type="ECO:0000256" key="2">
    <source>
        <dbReference type="ARBA" id="ARBA00023125"/>
    </source>
</evidence>
<accession>A0ABT8YF71</accession>
<dbReference type="PROSITE" id="PS01081">
    <property type="entry name" value="HTH_TETR_1"/>
    <property type="match status" value="1"/>
</dbReference>
<dbReference type="Pfam" id="PF00440">
    <property type="entry name" value="TetR_N"/>
    <property type="match status" value="1"/>
</dbReference>
<evidence type="ECO:0000256" key="1">
    <source>
        <dbReference type="ARBA" id="ARBA00023015"/>
    </source>
</evidence>
<evidence type="ECO:0000259" key="5">
    <source>
        <dbReference type="PROSITE" id="PS50977"/>
    </source>
</evidence>
<keyword evidence="3" id="KW-0804">Transcription</keyword>
<keyword evidence="2 4" id="KW-0238">DNA-binding</keyword>
<keyword evidence="1" id="KW-0805">Transcription regulation</keyword>
<dbReference type="RefSeq" id="WP_304374159.1">
    <property type="nucleotide sequence ID" value="NZ_JAUOZU010000001.1"/>
</dbReference>
<dbReference type="PANTHER" id="PTHR47506:SF1">
    <property type="entry name" value="HTH-TYPE TRANSCRIPTIONAL REGULATOR YJDC"/>
    <property type="match status" value="1"/>
</dbReference>
<dbReference type="Gene3D" id="1.10.357.10">
    <property type="entry name" value="Tetracycline Repressor, domain 2"/>
    <property type="match status" value="1"/>
</dbReference>
<dbReference type="PRINTS" id="PR00455">
    <property type="entry name" value="HTHTETR"/>
</dbReference>
<dbReference type="InterPro" id="IPR001647">
    <property type="entry name" value="HTH_TetR"/>
</dbReference>
<feature type="DNA-binding region" description="H-T-H motif" evidence="4">
    <location>
        <begin position="27"/>
        <end position="46"/>
    </location>
</feature>
<reference evidence="6" key="1">
    <citation type="journal article" date="2015" name="Int. J. Syst. Evol. Microbiol.">
        <title>Rhizobium alvei sp. nov., isolated from a freshwater river.</title>
        <authorList>
            <person name="Sheu S.Y."/>
            <person name="Huang H.W."/>
            <person name="Young C.C."/>
            <person name="Chen W.M."/>
        </authorList>
    </citation>
    <scope>NUCLEOTIDE SEQUENCE</scope>
    <source>
        <strain evidence="6">TNR-22</strain>
    </source>
</reference>
<feature type="domain" description="HTH tetR-type" evidence="5">
    <location>
        <begin position="4"/>
        <end position="64"/>
    </location>
</feature>
<evidence type="ECO:0000313" key="6">
    <source>
        <dbReference type="EMBL" id="MDO6962366.1"/>
    </source>
</evidence>
<proteinExistence type="predicted"/>
<dbReference type="EMBL" id="JAUOZU010000001">
    <property type="protein sequence ID" value="MDO6962366.1"/>
    <property type="molecule type" value="Genomic_DNA"/>
</dbReference>
<dbReference type="InterPro" id="IPR036271">
    <property type="entry name" value="Tet_transcr_reg_TetR-rel_C_sf"/>
</dbReference>
<protein>
    <submittedName>
        <fullName evidence="6">Helix-turn-helix domain-containing protein</fullName>
    </submittedName>
</protein>
<evidence type="ECO:0000256" key="4">
    <source>
        <dbReference type="PROSITE-ProRule" id="PRU00335"/>
    </source>
</evidence>
<reference evidence="6" key="2">
    <citation type="submission" date="2023-07" db="EMBL/GenBank/DDBJ databases">
        <authorList>
            <person name="Shen H."/>
        </authorList>
    </citation>
    <scope>NUCLEOTIDE SEQUENCE</scope>
    <source>
        <strain evidence="6">TNR-22</strain>
    </source>
</reference>